<gene>
    <name evidence="3" type="ORF">FB458_1829</name>
</gene>
<evidence type="ECO:0000313" key="4">
    <source>
        <dbReference type="Proteomes" id="UP000317893"/>
    </source>
</evidence>
<dbReference type="SUPFAM" id="SSF46785">
    <property type="entry name" value="Winged helix' DNA-binding domain"/>
    <property type="match status" value="2"/>
</dbReference>
<dbReference type="InterPro" id="IPR036388">
    <property type="entry name" value="WH-like_DNA-bd_sf"/>
</dbReference>
<sequence>MPDELPVLDAVDQRVLGSLLEKQRTVPASYPLSVNALRTACNQSSSREPVVDYDESTVERAARSLKDRGLVRVVWAGAGQRTLKFHQTLDEVLELADDERALLTVLLLRGAQAPGELRTRTERLHPFADREAVEAVLQRLAARSLPLVAQLERRPGQQDHRWVHLLGPVDTGPAAGAAGAPVVDRESVLRDGPDARDRRVLASIAAVATPYAETFGDEIRRLPFERWLLDRVAVEVDEAPVVEVGCGPGQVTAWLAESGVAAQGVDLSPEMVAEARRLHPGLTFEVGDLRRLMRPAGAHGWGAVLAWYSLIYLAESELASAVAAVARPLAPGGLLVLAMHAGAGIKHADEWLEQEVDLDVVLHDPAAVRAAVAAAGLVDVEWYLRGPIAERGETTDRLYVLGRAPA</sequence>
<dbReference type="Pfam" id="PF13649">
    <property type="entry name" value="Methyltransf_25"/>
    <property type="match status" value="1"/>
</dbReference>
<dbReference type="InterPro" id="IPR041698">
    <property type="entry name" value="Methyltransf_25"/>
</dbReference>
<name>A0A542E057_9MICO</name>
<dbReference type="PANTHER" id="PTHR38768:SF1">
    <property type="entry name" value="UPF0502 PROTEIN YCEH"/>
    <property type="match status" value="1"/>
</dbReference>
<keyword evidence="4" id="KW-1185">Reference proteome</keyword>
<dbReference type="HAMAP" id="MF_01584">
    <property type="entry name" value="UPF0502"/>
    <property type="match status" value="1"/>
</dbReference>
<proteinExistence type="inferred from homology"/>
<dbReference type="InterPro" id="IPR029063">
    <property type="entry name" value="SAM-dependent_MTases_sf"/>
</dbReference>
<organism evidence="3 4">
    <name type="scientific">Lapillicoccus jejuensis</name>
    <dbReference type="NCBI Taxonomy" id="402171"/>
    <lineage>
        <taxon>Bacteria</taxon>
        <taxon>Bacillati</taxon>
        <taxon>Actinomycetota</taxon>
        <taxon>Actinomycetes</taxon>
        <taxon>Micrococcales</taxon>
        <taxon>Intrasporangiaceae</taxon>
        <taxon>Lapillicoccus</taxon>
    </lineage>
</organism>
<reference evidence="3 4" key="1">
    <citation type="submission" date="2019-06" db="EMBL/GenBank/DDBJ databases">
        <title>Sequencing the genomes of 1000 actinobacteria strains.</title>
        <authorList>
            <person name="Klenk H.-P."/>
        </authorList>
    </citation>
    <scope>NUCLEOTIDE SEQUENCE [LARGE SCALE GENOMIC DNA]</scope>
    <source>
        <strain evidence="3 4">DSM 18607</strain>
    </source>
</reference>
<comment type="caution">
    <text evidence="3">The sequence shown here is derived from an EMBL/GenBank/DDBJ whole genome shotgun (WGS) entry which is preliminary data.</text>
</comment>
<dbReference type="CDD" id="cd02440">
    <property type="entry name" value="AdoMet_MTases"/>
    <property type="match status" value="1"/>
</dbReference>
<accession>A0A542E057</accession>
<evidence type="ECO:0000259" key="2">
    <source>
        <dbReference type="Pfam" id="PF13649"/>
    </source>
</evidence>
<dbReference type="InterPro" id="IPR036390">
    <property type="entry name" value="WH_DNA-bd_sf"/>
</dbReference>
<dbReference type="RefSeq" id="WP_211355987.1">
    <property type="nucleotide sequence ID" value="NZ_BAAAPR010000004.1"/>
</dbReference>
<dbReference type="Proteomes" id="UP000317893">
    <property type="component" value="Unassembled WGS sequence"/>
</dbReference>
<dbReference type="EMBL" id="VFMN01000001">
    <property type="protein sequence ID" value="TQJ08737.1"/>
    <property type="molecule type" value="Genomic_DNA"/>
</dbReference>
<dbReference type="PANTHER" id="PTHR38768">
    <property type="entry name" value="UPF0502 PROTEIN YCEH"/>
    <property type="match status" value="1"/>
</dbReference>
<dbReference type="AlphaFoldDB" id="A0A542E057"/>
<dbReference type="Pfam" id="PF04337">
    <property type="entry name" value="DUF480"/>
    <property type="match status" value="1"/>
</dbReference>
<protein>
    <recommendedName>
        <fullName evidence="2">Methyltransferase domain-containing protein</fullName>
    </recommendedName>
</protein>
<evidence type="ECO:0000313" key="3">
    <source>
        <dbReference type="EMBL" id="TQJ08737.1"/>
    </source>
</evidence>
<dbReference type="Gene3D" id="3.40.50.150">
    <property type="entry name" value="Vaccinia Virus protein VP39"/>
    <property type="match status" value="1"/>
</dbReference>
<dbReference type="SUPFAM" id="SSF53335">
    <property type="entry name" value="S-adenosyl-L-methionine-dependent methyltransferases"/>
    <property type="match status" value="1"/>
</dbReference>
<evidence type="ECO:0000256" key="1">
    <source>
        <dbReference type="HAMAP-Rule" id="MF_01584"/>
    </source>
</evidence>
<feature type="domain" description="Methyltransferase" evidence="2">
    <location>
        <begin position="241"/>
        <end position="333"/>
    </location>
</feature>
<dbReference type="InterPro" id="IPR007432">
    <property type="entry name" value="DUF480"/>
</dbReference>
<comment type="similarity">
    <text evidence="1">Belongs to the UPF0502 family.</text>
</comment>
<dbReference type="Gene3D" id="1.10.10.10">
    <property type="entry name" value="Winged helix-like DNA-binding domain superfamily/Winged helix DNA-binding domain"/>
    <property type="match status" value="2"/>
</dbReference>